<organism evidence="2 3">
    <name type="scientific">Streptomyces mooreae</name>
    <dbReference type="NCBI Taxonomy" id="3075523"/>
    <lineage>
        <taxon>Bacteria</taxon>
        <taxon>Bacillati</taxon>
        <taxon>Actinomycetota</taxon>
        <taxon>Actinomycetes</taxon>
        <taxon>Kitasatosporales</taxon>
        <taxon>Streptomycetaceae</taxon>
        <taxon>Streptomyces</taxon>
    </lineage>
</organism>
<sequence length="40" mass="4576">MAHFHSDRSADLHLTARKIRHFDNDLRKSPPSGSCRTRTG</sequence>
<evidence type="ECO:0000313" key="2">
    <source>
        <dbReference type="EMBL" id="MDT0458902.1"/>
    </source>
</evidence>
<evidence type="ECO:0000313" key="3">
    <source>
        <dbReference type="Proteomes" id="UP001180551"/>
    </source>
</evidence>
<gene>
    <name evidence="2" type="ORF">RM550_24805</name>
</gene>
<dbReference type="EMBL" id="JAVRFE010000036">
    <property type="protein sequence ID" value="MDT0458902.1"/>
    <property type="molecule type" value="Genomic_DNA"/>
</dbReference>
<dbReference type="Proteomes" id="UP001180551">
    <property type="component" value="Unassembled WGS sequence"/>
</dbReference>
<comment type="caution">
    <text evidence="2">The sequence shown here is derived from an EMBL/GenBank/DDBJ whole genome shotgun (WGS) entry which is preliminary data.</text>
</comment>
<reference evidence="2" key="1">
    <citation type="submission" date="2024-05" db="EMBL/GenBank/DDBJ databases">
        <title>30 novel species of actinomycetes from the DSMZ collection.</title>
        <authorList>
            <person name="Nouioui I."/>
        </authorList>
    </citation>
    <scope>NUCLEOTIDE SEQUENCE</scope>
    <source>
        <strain evidence="2">DSM 41527</strain>
    </source>
</reference>
<protein>
    <submittedName>
        <fullName evidence="2">Uncharacterized protein</fullName>
    </submittedName>
</protein>
<name>A0ABU2TD63_9ACTN</name>
<accession>A0ABU2TD63</accession>
<proteinExistence type="predicted"/>
<evidence type="ECO:0000256" key="1">
    <source>
        <dbReference type="SAM" id="MobiDB-lite"/>
    </source>
</evidence>
<keyword evidence="3" id="KW-1185">Reference proteome</keyword>
<feature type="region of interest" description="Disordered" evidence="1">
    <location>
        <begin position="19"/>
        <end position="40"/>
    </location>
</feature>
<feature type="compositionally biased region" description="Polar residues" evidence="1">
    <location>
        <begin position="31"/>
        <end position="40"/>
    </location>
</feature>